<accession>A0A0D8ZWB3</accession>
<dbReference type="GO" id="GO:0009408">
    <property type="term" value="P:response to heat"/>
    <property type="evidence" value="ECO:0007669"/>
    <property type="project" value="InterPro"/>
</dbReference>
<evidence type="ECO:0000313" key="6">
    <source>
        <dbReference type="EMBL" id="KJH73045.1"/>
    </source>
</evidence>
<reference evidence="6 7" key="1">
    <citation type="submission" date="2015-02" db="EMBL/GenBank/DDBJ databases">
        <title>Draft genome of a novel marine cyanobacterium (Chroococcales) isolated from South Atlantic Ocean.</title>
        <authorList>
            <person name="Rigonato J."/>
            <person name="Alvarenga D.O."/>
            <person name="Branco L.H."/>
            <person name="Varani A.M."/>
            <person name="Brandini F.P."/>
            <person name="Fiore M.F."/>
        </authorList>
    </citation>
    <scope>NUCLEOTIDE SEQUENCE [LARGE SCALE GENOMIC DNA]</scope>
    <source>
        <strain evidence="6 7">CENA595</strain>
    </source>
</reference>
<dbReference type="STRING" id="1618023.UH38_02960"/>
<dbReference type="PATRIC" id="fig|1618023.3.peg.5063"/>
<gene>
    <name evidence="6" type="ORF">UH38_02960</name>
</gene>
<organism evidence="6 7">
    <name type="scientific">Aliterella atlantica CENA595</name>
    <dbReference type="NCBI Taxonomy" id="1618023"/>
    <lineage>
        <taxon>Bacteria</taxon>
        <taxon>Bacillati</taxon>
        <taxon>Cyanobacteriota</taxon>
        <taxon>Cyanophyceae</taxon>
        <taxon>Chroococcidiopsidales</taxon>
        <taxon>Aliterellaceae</taxon>
        <taxon>Aliterella</taxon>
    </lineage>
</organism>
<dbReference type="RefSeq" id="WP_045053137.1">
    <property type="nucleotide sequence ID" value="NZ_CAWMDP010000059.1"/>
</dbReference>
<evidence type="ECO:0000256" key="1">
    <source>
        <dbReference type="ARBA" id="ARBA00023016"/>
    </source>
</evidence>
<dbReference type="EMBL" id="JYON01000002">
    <property type="protein sequence ID" value="KJH73045.1"/>
    <property type="molecule type" value="Genomic_DNA"/>
</dbReference>
<evidence type="ECO:0000313" key="7">
    <source>
        <dbReference type="Proteomes" id="UP000032452"/>
    </source>
</evidence>
<name>A0A0D8ZWB3_9CYAN</name>
<evidence type="ECO:0000259" key="5">
    <source>
        <dbReference type="PROSITE" id="PS01031"/>
    </source>
</evidence>
<evidence type="ECO:0000256" key="3">
    <source>
        <dbReference type="RuleBase" id="RU003616"/>
    </source>
</evidence>
<dbReference type="OrthoDB" id="9811615at2"/>
<feature type="domain" description="SHSP" evidence="5">
    <location>
        <begin position="32"/>
        <end position="144"/>
    </location>
</feature>
<protein>
    <submittedName>
        <fullName evidence="6">Molecular chaperone</fullName>
    </submittedName>
</protein>
<comment type="caution">
    <text evidence="6">The sequence shown here is derived from an EMBL/GenBank/DDBJ whole genome shotgun (WGS) entry which is preliminary data.</text>
</comment>
<dbReference type="InterPro" id="IPR002068">
    <property type="entry name" value="A-crystallin/Hsp20_dom"/>
</dbReference>
<dbReference type="InterPro" id="IPR044587">
    <property type="entry name" value="HSP21-like"/>
</dbReference>
<keyword evidence="1" id="KW-0346">Stress response</keyword>
<comment type="similarity">
    <text evidence="2 3">Belongs to the small heat shock protein (HSP20) family.</text>
</comment>
<evidence type="ECO:0000256" key="2">
    <source>
        <dbReference type="PROSITE-ProRule" id="PRU00285"/>
    </source>
</evidence>
<sequence length="172" mass="19401">MRLVRWQPFPEMESLRRQMDRMFDELAGFERKSDTDWTPAIEMQDRGDSLLVRAEIPGVEAKDIDIQVAREAVSIAGEHRYEKKIEEKGFFRSELRYGSFQRTIPLPVAVENTQVQAEFKDGILELTLPKVQEAKQKVVKVSLGADNQAAISSSEANAQTATDAQQSATSNN</sequence>
<dbReference type="Proteomes" id="UP000032452">
    <property type="component" value="Unassembled WGS sequence"/>
</dbReference>
<dbReference type="InterPro" id="IPR008978">
    <property type="entry name" value="HSP20-like_chaperone"/>
</dbReference>
<feature type="compositionally biased region" description="Low complexity" evidence="4">
    <location>
        <begin position="156"/>
        <end position="172"/>
    </location>
</feature>
<dbReference type="Gene3D" id="2.60.40.790">
    <property type="match status" value="1"/>
</dbReference>
<dbReference type="SUPFAM" id="SSF49764">
    <property type="entry name" value="HSP20-like chaperones"/>
    <property type="match status" value="1"/>
</dbReference>
<dbReference type="Pfam" id="PF00011">
    <property type="entry name" value="HSP20"/>
    <property type="match status" value="1"/>
</dbReference>
<dbReference type="AlphaFoldDB" id="A0A0D8ZWB3"/>
<proteinExistence type="inferred from homology"/>
<evidence type="ECO:0000256" key="4">
    <source>
        <dbReference type="SAM" id="MobiDB-lite"/>
    </source>
</evidence>
<dbReference type="PANTHER" id="PTHR46733">
    <property type="entry name" value="26.5 KDA HEAT SHOCK PROTEIN, MITOCHONDRIAL"/>
    <property type="match status" value="1"/>
</dbReference>
<dbReference type="PANTHER" id="PTHR46733:SF4">
    <property type="entry name" value="HEAT SHOCK PROTEIN 21, CHLOROPLASTIC"/>
    <property type="match status" value="1"/>
</dbReference>
<feature type="region of interest" description="Disordered" evidence="4">
    <location>
        <begin position="150"/>
        <end position="172"/>
    </location>
</feature>
<dbReference type="CDD" id="cd06464">
    <property type="entry name" value="ACD_sHsps-like"/>
    <property type="match status" value="1"/>
</dbReference>
<dbReference type="PROSITE" id="PS01031">
    <property type="entry name" value="SHSP"/>
    <property type="match status" value="1"/>
</dbReference>
<keyword evidence="7" id="KW-1185">Reference proteome</keyword>